<dbReference type="Proteomes" id="UP000001396">
    <property type="component" value="Unassembled WGS sequence"/>
</dbReference>
<dbReference type="RefSeq" id="XP_020435272.1">
    <property type="nucleotide sequence ID" value="XM_020574858.1"/>
</dbReference>
<protein>
    <submittedName>
        <fullName evidence="1">Uncharacterized protein</fullName>
    </submittedName>
</protein>
<sequence length="256" mass="28963">MSIDRFNWTFPTKVETTYLKNSVAMTEYDCSTYNLKYLVMFFQGTNGAMYFNSTFVYGPQKVGGVGTSYYPSATQFYKDDSIYVFHHGKDPAAYALWDSIFVTCIGTDNCVYWLKTQDGKNWTYPIKISNETTDCGPTLCNNSNTLVCFIKGQGGILKMSTFDRSLNSWSEFTTPTYYWAYKGGYVPINLDTAPTSVYLPNGKVMVLWQDPSDDNYITYSTFDGKSWALPVVVGTGTYEKTPYPVDSVFPKLSNIL</sequence>
<name>D3B5K7_HETP5</name>
<evidence type="ECO:0000313" key="1">
    <source>
        <dbReference type="EMBL" id="EFA83155.1"/>
    </source>
</evidence>
<gene>
    <name evidence="1" type="ORF">PPL_03945</name>
</gene>
<dbReference type="InParanoid" id="D3B5K7"/>
<reference evidence="1 2" key="1">
    <citation type="journal article" date="2011" name="Genome Res.">
        <title>Phylogeny-wide analysis of social amoeba genomes highlights ancient origins for complex intercellular communication.</title>
        <authorList>
            <person name="Heidel A.J."/>
            <person name="Lawal H.M."/>
            <person name="Felder M."/>
            <person name="Schilde C."/>
            <person name="Helps N.R."/>
            <person name="Tunggal B."/>
            <person name="Rivero F."/>
            <person name="John U."/>
            <person name="Schleicher M."/>
            <person name="Eichinger L."/>
            <person name="Platzer M."/>
            <person name="Noegel A.A."/>
            <person name="Schaap P."/>
            <person name="Gloeckner G."/>
        </authorList>
    </citation>
    <scope>NUCLEOTIDE SEQUENCE [LARGE SCALE GENOMIC DNA]</scope>
    <source>
        <strain evidence="2">ATCC 26659 / Pp 5 / PN500</strain>
    </source>
</reference>
<accession>D3B5K7</accession>
<proteinExistence type="predicted"/>
<evidence type="ECO:0000313" key="2">
    <source>
        <dbReference type="Proteomes" id="UP000001396"/>
    </source>
</evidence>
<organism evidence="1 2">
    <name type="scientific">Heterostelium pallidum (strain ATCC 26659 / Pp 5 / PN500)</name>
    <name type="common">Cellular slime mold</name>
    <name type="synonym">Polysphondylium pallidum</name>
    <dbReference type="NCBI Taxonomy" id="670386"/>
    <lineage>
        <taxon>Eukaryota</taxon>
        <taxon>Amoebozoa</taxon>
        <taxon>Evosea</taxon>
        <taxon>Eumycetozoa</taxon>
        <taxon>Dictyostelia</taxon>
        <taxon>Acytosteliales</taxon>
        <taxon>Acytosteliaceae</taxon>
        <taxon>Heterostelium</taxon>
    </lineage>
</organism>
<dbReference type="SUPFAM" id="SSF89372">
    <property type="entry name" value="Fucose-specific lectin"/>
    <property type="match status" value="2"/>
</dbReference>
<keyword evidence="2" id="KW-1185">Reference proteome</keyword>
<dbReference type="GeneID" id="31359432"/>
<dbReference type="EMBL" id="ADBJ01000017">
    <property type="protein sequence ID" value="EFA83155.1"/>
    <property type="molecule type" value="Genomic_DNA"/>
</dbReference>
<dbReference type="AlphaFoldDB" id="D3B5K7"/>
<comment type="caution">
    <text evidence="1">The sequence shown here is derived from an EMBL/GenBank/DDBJ whole genome shotgun (WGS) entry which is preliminary data.</text>
</comment>